<dbReference type="KEGG" id="vg:37618592"/>
<keyword evidence="2" id="KW-1185">Reference proteome</keyword>
<organismHost>
    <name type="scientific">Heterosigma akashiwo</name>
    <name type="common">Chromophytic alga</name>
    <name type="synonym">Heterosigma carterae</name>
    <dbReference type="NCBI Taxonomy" id="2829"/>
</organismHost>
<proteinExistence type="predicted"/>
<dbReference type="RefSeq" id="YP_009507608.1">
    <property type="nucleotide sequence ID" value="NC_038553.1"/>
</dbReference>
<dbReference type="GeneID" id="37618592"/>
<sequence length="205" mass="22012">MTSVNSCLVNVTVSDNLVVDNVDIINASIANITVSNDVVIDDTLTVLNTCLTGVTAANITVDTLTSQDIFSTNASFTDLSIDDTITAINSCLTDVTISDDLNILGTIYGDSSVFSKYEPAFAGAGSNYLDSLNTQLSYLDLESSNGTVYIQNTAQGQIIAIKKPISGNDTYLNSYKIEWGSFDYYVAFMITNTIHVPLYFGTVLS</sequence>
<gene>
    <name evidence="1" type="primary">HaV53_ORF211</name>
</gene>
<organism evidence="1 2">
    <name type="scientific">Heterosigma akashiwo virus 01</name>
    <name type="common">HaV01</name>
    <dbReference type="NCBI Taxonomy" id="97195"/>
    <lineage>
        <taxon>Viruses</taxon>
        <taxon>Varidnaviria</taxon>
        <taxon>Bamfordvirae</taxon>
        <taxon>Nucleocytoviricota</taxon>
        <taxon>Megaviricetes</taxon>
        <taxon>Algavirales</taxon>
        <taxon>Phycodnaviridae</taxon>
        <taxon>Raphidovirus</taxon>
        <taxon>Raphidovirus japonicum</taxon>
    </lineage>
</organism>
<reference evidence="1 2" key="1">
    <citation type="submission" date="2016-03" db="EMBL/GenBank/DDBJ databases">
        <title>Genome sequences of a Phycodnavirus, Heterosigma akashiwo virus strain 53.</title>
        <authorList>
            <person name="Ueki S."/>
            <person name="Ogura Y."/>
            <person name="Hayashi T."/>
        </authorList>
    </citation>
    <scope>NUCLEOTIDE SEQUENCE [LARGE SCALE GENOMIC DNA]</scope>
    <source>
        <strain evidence="1">HaV53</strain>
    </source>
</reference>
<protein>
    <submittedName>
        <fullName evidence="1">Uncharacterized protein</fullName>
    </submittedName>
</protein>
<accession>A0A1C9C5G8</accession>
<dbReference type="Proteomes" id="UP000232488">
    <property type="component" value="Segment"/>
</dbReference>
<evidence type="ECO:0000313" key="1">
    <source>
        <dbReference type="EMBL" id="AOM63542.1"/>
    </source>
</evidence>
<name>A0A1C9C5G8_HAV01</name>
<evidence type="ECO:0000313" key="2">
    <source>
        <dbReference type="Proteomes" id="UP000232488"/>
    </source>
</evidence>
<dbReference type="EMBL" id="KX008963">
    <property type="protein sequence ID" value="AOM63542.1"/>
    <property type="molecule type" value="Genomic_DNA"/>
</dbReference>